<evidence type="ECO:0000259" key="3">
    <source>
        <dbReference type="PROSITE" id="PS50158"/>
    </source>
</evidence>
<keyword evidence="1" id="KW-0862">Zinc</keyword>
<dbReference type="PROSITE" id="PS50158">
    <property type="entry name" value="ZF_CCHC"/>
    <property type="match status" value="1"/>
</dbReference>
<comment type="caution">
    <text evidence="4">The sequence shown here is derived from an EMBL/GenBank/DDBJ whole genome shotgun (WGS) entry which is preliminary data.</text>
</comment>
<gene>
    <name evidence="4" type="ORF">OSB04_009997</name>
</gene>
<dbReference type="InterPro" id="IPR057670">
    <property type="entry name" value="SH3_retrovirus"/>
</dbReference>
<name>A0AA38TRJ0_9ASTR</name>
<dbReference type="AlphaFoldDB" id="A0AA38TRJ0"/>
<dbReference type="Proteomes" id="UP001172457">
    <property type="component" value="Chromosome 3"/>
</dbReference>
<protein>
    <recommendedName>
        <fullName evidence="3">CCHC-type domain-containing protein</fullName>
    </recommendedName>
</protein>
<dbReference type="Pfam" id="PF07727">
    <property type="entry name" value="RVT_2"/>
    <property type="match status" value="1"/>
</dbReference>
<dbReference type="InterPro" id="IPR036875">
    <property type="entry name" value="Znf_CCHC_sf"/>
</dbReference>
<dbReference type="InterPro" id="IPR013103">
    <property type="entry name" value="RVT_2"/>
</dbReference>
<dbReference type="PANTHER" id="PTHR11439">
    <property type="entry name" value="GAG-POL-RELATED RETROTRANSPOSON"/>
    <property type="match status" value="1"/>
</dbReference>
<dbReference type="SUPFAM" id="SSF57756">
    <property type="entry name" value="Retrovirus zinc finger-like domains"/>
    <property type="match status" value="1"/>
</dbReference>
<dbReference type="SUPFAM" id="SSF56672">
    <property type="entry name" value="DNA/RNA polymerases"/>
    <property type="match status" value="1"/>
</dbReference>
<keyword evidence="5" id="KW-1185">Reference proteome</keyword>
<dbReference type="EMBL" id="JARYMX010000003">
    <property type="protein sequence ID" value="KAJ9555383.1"/>
    <property type="molecule type" value="Genomic_DNA"/>
</dbReference>
<dbReference type="InterPro" id="IPR043502">
    <property type="entry name" value="DNA/RNA_pol_sf"/>
</dbReference>
<dbReference type="Pfam" id="PF00098">
    <property type="entry name" value="zf-CCHC"/>
    <property type="match status" value="1"/>
</dbReference>
<evidence type="ECO:0000313" key="5">
    <source>
        <dbReference type="Proteomes" id="UP001172457"/>
    </source>
</evidence>
<dbReference type="Gene3D" id="3.30.420.10">
    <property type="entry name" value="Ribonuclease H-like superfamily/Ribonuclease H"/>
    <property type="match status" value="1"/>
</dbReference>
<evidence type="ECO:0000256" key="1">
    <source>
        <dbReference type="PROSITE-ProRule" id="PRU00047"/>
    </source>
</evidence>
<dbReference type="InterPro" id="IPR036397">
    <property type="entry name" value="RNaseH_sf"/>
</dbReference>
<dbReference type="PANTHER" id="PTHR11439:SF496">
    <property type="entry name" value="RNA-DIRECTED DNA POLYMERASE"/>
    <property type="match status" value="1"/>
</dbReference>
<feature type="domain" description="CCHC-type" evidence="3">
    <location>
        <begin position="243"/>
        <end position="257"/>
    </location>
</feature>
<dbReference type="Pfam" id="PF14223">
    <property type="entry name" value="Retrotran_gag_2"/>
    <property type="match status" value="1"/>
</dbReference>
<keyword evidence="1" id="KW-0479">Metal-binding</keyword>
<feature type="compositionally biased region" description="Polar residues" evidence="2">
    <location>
        <begin position="217"/>
        <end position="227"/>
    </location>
</feature>
<feature type="region of interest" description="Disordered" evidence="2">
    <location>
        <begin position="209"/>
        <end position="234"/>
    </location>
</feature>
<accession>A0AA38TRJ0</accession>
<proteinExistence type="predicted"/>
<reference evidence="4" key="1">
    <citation type="submission" date="2023-03" db="EMBL/GenBank/DDBJ databases">
        <title>Chromosome-scale reference genome and RAD-based genetic map of yellow starthistle (Centaurea solstitialis) reveal putative structural variation and QTLs associated with invader traits.</title>
        <authorList>
            <person name="Reatini B."/>
            <person name="Cang F.A."/>
            <person name="Jiang Q."/>
            <person name="Mckibben M.T.W."/>
            <person name="Barker M.S."/>
            <person name="Rieseberg L.H."/>
            <person name="Dlugosch K.M."/>
        </authorList>
    </citation>
    <scope>NUCLEOTIDE SEQUENCE</scope>
    <source>
        <strain evidence="4">CAN-66</strain>
        <tissue evidence="4">Leaf</tissue>
    </source>
</reference>
<dbReference type="GO" id="GO:0003676">
    <property type="term" value="F:nucleic acid binding"/>
    <property type="evidence" value="ECO:0007669"/>
    <property type="project" value="InterPro"/>
</dbReference>
<dbReference type="InterPro" id="IPR012337">
    <property type="entry name" value="RNaseH-like_sf"/>
</dbReference>
<dbReference type="SMART" id="SM00343">
    <property type="entry name" value="ZnF_C2HC"/>
    <property type="match status" value="1"/>
</dbReference>
<dbReference type="GO" id="GO:0008270">
    <property type="term" value="F:zinc ion binding"/>
    <property type="evidence" value="ECO:0007669"/>
    <property type="project" value="UniProtKB-KW"/>
</dbReference>
<evidence type="ECO:0000313" key="4">
    <source>
        <dbReference type="EMBL" id="KAJ9555383.1"/>
    </source>
</evidence>
<dbReference type="Pfam" id="PF25597">
    <property type="entry name" value="SH3_retrovirus"/>
    <property type="match status" value="1"/>
</dbReference>
<dbReference type="InterPro" id="IPR001878">
    <property type="entry name" value="Znf_CCHC"/>
</dbReference>
<organism evidence="4 5">
    <name type="scientific">Centaurea solstitialis</name>
    <name type="common">yellow star-thistle</name>
    <dbReference type="NCBI Taxonomy" id="347529"/>
    <lineage>
        <taxon>Eukaryota</taxon>
        <taxon>Viridiplantae</taxon>
        <taxon>Streptophyta</taxon>
        <taxon>Embryophyta</taxon>
        <taxon>Tracheophyta</taxon>
        <taxon>Spermatophyta</taxon>
        <taxon>Magnoliopsida</taxon>
        <taxon>eudicotyledons</taxon>
        <taxon>Gunneridae</taxon>
        <taxon>Pentapetalae</taxon>
        <taxon>asterids</taxon>
        <taxon>campanulids</taxon>
        <taxon>Asterales</taxon>
        <taxon>Asteraceae</taxon>
        <taxon>Carduoideae</taxon>
        <taxon>Cardueae</taxon>
        <taxon>Centaureinae</taxon>
        <taxon>Centaurea</taxon>
    </lineage>
</organism>
<dbReference type="CDD" id="cd09272">
    <property type="entry name" value="RNase_HI_RT_Ty1"/>
    <property type="match status" value="1"/>
</dbReference>
<keyword evidence="1" id="KW-0863">Zinc-finger</keyword>
<sequence>MSTVNFAPLNGVNYKKWKEDIELMLGILDYDHVLKEDPPPEPADNAAKEVKMNYQEWHKHNRIALIYIKKCMTDAVKGGIPESEFAKVYFASIADKYKVSDKAETGYLMNKLIRMSFSGQGSIREYILQGIDTSCKLKEMKISIDDSFLVHLLLNSLPDQYSHLRSLYNTQKEKWTLDELITICVQEESEVKNKGKAVVINHMSKGKNKVKKHPSFQKGSSSASTTHNNKHKGKFLKRKRELKCFFCKKTGHFKKDCDGFREWLNKKDICGPFPIQTICSNRYFITFIDDFSRFYYVYLMAEKSQALDCFIKFKTEVERQSEKTIKVIRSDRGGEYFVKGTPFELWNGYKPSLNHLHVWGCKGETREYHVENLSKLDSRSLSAFFIGYSEKSKGYKFFNPSRGQRIFETNKAKFYDEMFNEDDNLGNSSQTTHDWMRFHEEESPLIAENENFISQSIPIINNSISDNTNNMTVDQPLESTLQPPHDQEHVLETEPVPEPIIEQSTDSMPNTTTLRRSTRERRPAIPDDYHVYLTEMEFDIGDDDDPISFKEAMESPNKDKWMKAMEDELASMSSSKWVFKTKRDAKGKVERYKARLVAKGYNQREGINYNETFSPVSTKDAFRVMMAIVAHFDLELHQMDVKTAFLNGDLEEEIHMVQPEGFALDNNKVFMTNFGFEENKLDECIYSKISGSSIIFLILYVDDILLATNSKNLLHSTKTFLMKSFDMKDMGEANYVLGIEIIRNRQMRTLGLSQKAYIEKVLKRFGMENCKKGEAPISKGDKLHKGQCPNNPLERNEMDKIPYARLVGSLMYAQVCTRPDIAFAVNMLSRFQSNAGHAHWVAGKKVLRYLKGTIDHMFTYEGSDEELKVECYTDASYKHDHDDLKSTSGCIFMLAGGAISWKTNKQSLTATSTFQAEYIAIYDATSSAIWLKNSLPD</sequence>
<evidence type="ECO:0000256" key="2">
    <source>
        <dbReference type="SAM" id="MobiDB-lite"/>
    </source>
</evidence>
<dbReference type="SUPFAM" id="SSF53098">
    <property type="entry name" value="Ribonuclease H-like"/>
    <property type="match status" value="1"/>
</dbReference>